<feature type="signal peptide" evidence="2">
    <location>
        <begin position="1"/>
        <end position="28"/>
    </location>
</feature>
<evidence type="ECO:0000256" key="2">
    <source>
        <dbReference type="SAM" id="SignalP"/>
    </source>
</evidence>
<accession>A0A016U436</accession>
<dbReference type="OrthoDB" id="5877654at2759"/>
<reference evidence="5" key="1">
    <citation type="journal article" date="2015" name="Nat. Genet.">
        <title>The genome and transcriptome of the zoonotic hookworm Ancylostoma ceylanicum identify infection-specific gene families.</title>
        <authorList>
            <person name="Schwarz E.M."/>
            <person name="Hu Y."/>
            <person name="Antoshechkin I."/>
            <person name="Miller M.M."/>
            <person name="Sternberg P.W."/>
            <person name="Aroian R.V."/>
        </authorList>
    </citation>
    <scope>NUCLEOTIDE SEQUENCE</scope>
    <source>
        <strain evidence="5">HY135</strain>
    </source>
</reference>
<comment type="caution">
    <text evidence="4">The sequence shown here is derived from an EMBL/GenBank/DDBJ whole genome shotgun (WGS) entry which is preliminary data.</text>
</comment>
<feature type="chain" id="PRO_5001487844" description="ShKT domain-containing protein" evidence="2">
    <location>
        <begin position="29"/>
        <end position="69"/>
    </location>
</feature>
<dbReference type="InterPro" id="IPR003582">
    <property type="entry name" value="ShKT_dom"/>
</dbReference>
<protein>
    <recommendedName>
        <fullName evidence="3">ShKT domain-containing protein</fullName>
    </recommendedName>
</protein>
<dbReference type="EMBL" id="JARK01001395">
    <property type="protein sequence ID" value="EYC09746.1"/>
    <property type="molecule type" value="Genomic_DNA"/>
</dbReference>
<gene>
    <name evidence="4" type="primary">Acey_s0059.g3027</name>
    <name evidence="4" type="ORF">Y032_0059g3027</name>
</gene>
<dbReference type="Gene3D" id="1.10.10.1940">
    <property type="match status" value="1"/>
</dbReference>
<dbReference type="Pfam" id="PF01549">
    <property type="entry name" value="ShK"/>
    <property type="match status" value="1"/>
</dbReference>
<dbReference type="AlphaFoldDB" id="A0A016U436"/>
<evidence type="ECO:0000313" key="5">
    <source>
        <dbReference type="Proteomes" id="UP000024635"/>
    </source>
</evidence>
<evidence type="ECO:0000259" key="3">
    <source>
        <dbReference type="PROSITE" id="PS51670"/>
    </source>
</evidence>
<organism evidence="4 5">
    <name type="scientific">Ancylostoma ceylanicum</name>
    <dbReference type="NCBI Taxonomy" id="53326"/>
    <lineage>
        <taxon>Eukaryota</taxon>
        <taxon>Metazoa</taxon>
        <taxon>Ecdysozoa</taxon>
        <taxon>Nematoda</taxon>
        <taxon>Chromadorea</taxon>
        <taxon>Rhabditida</taxon>
        <taxon>Rhabditina</taxon>
        <taxon>Rhabditomorpha</taxon>
        <taxon>Strongyloidea</taxon>
        <taxon>Ancylostomatidae</taxon>
        <taxon>Ancylostomatinae</taxon>
        <taxon>Ancylostoma</taxon>
    </lineage>
</organism>
<name>A0A016U436_9BILA</name>
<keyword evidence="2" id="KW-0732">Signal</keyword>
<keyword evidence="5" id="KW-1185">Reference proteome</keyword>
<evidence type="ECO:0000256" key="1">
    <source>
        <dbReference type="PROSITE-ProRule" id="PRU01005"/>
    </source>
</evidence>
<proteinExistence type="predicted"/>
<feature type="domain" description="ShKT" evidence="3">
    <location>
        <begin position="31"/>
        <end position="69"/>
    </location>
</feature>
<dbReference type="Proteomes" id="UP000024635">
    <property type="component" value="Unassembled WGS sequence"/>
</dbReference>
<evidence type="ECO:0000313" key="4">
    <source>
        <dbReference type="EMBL" id="EYC09746.1"/>
    </source>
</evidence>
<comment type="caution">
    <text evidence="1">Lacks conserved residue(s) required for the propagation of feature annotation.</text>
</comment>
<sequence>MSFQKEMFLYLVCLLVILNAFAPEEVMAQECKDLIPEHVCQQMKKSGKCDNPFFEDIVKMQCKKTCNKC</sequence>
<dbReference type="PROSITE" id="PS51670">
    <property type="entry name" value="SHKT"/>
    <property type="match status" value="1"/>
</dbReference>